<evidence type="ECO:0000259" key="4">
    <source>
        <dbReference type="PROSITE" id="PS50949"/>
    </source>
</evidence>
<evidence type="ECO:0000256" key="2">
    <source>
        <dbReference type="ARBA" id="ARBA00023125"/>
    </source>
</evidence>
<protein>
    <submittedName>
        <fullName evidence="5">GntR family transcriptional regulator</fullName>
    </submittedName>
</protein>
<feature type="domain" description="HTH gntR-type" evidence="4">
    <location>
        <begin position="1"/>
        <end position="68"/>
    </location>
</feature>
<dbReference type="AlphaFoldDB" id="A0A2N3YF60"/>
<dbReference type="PANTHER" id="PTHR43537">
    <property type="entry name" value="TRANSCRIPTIONAL REGULATOR, GNTR FAMILY"/>
    <property type="match status" value="1"/>
</dbReference>
<reference evidence="5 6" key="1">
    <citation type="submission" date="2017-12" db="EMBL/GenBank/DDBJ databases">
        <title>Sequencing the genomes of 1000 Actinobacteria strains.</title>
        <authorList>
            <person name="Klenk H.-P."/>
        </authorList>
    </citation>
    <scope>NUCLEOTIDE SEQUENCE [LARGE SCALE GENOMIC DNA]</scope>
    <source>
        <strain evidence="5 6">DSM 12806</strain>
    </source>
</reference>
<dbReference type="CDD" id="cd07377">
    <property type="entry name" value="WHTH_GntR"/>
    <property type="match status" value="1"/>
</dbReference>
<dbReference type="PANTHER" id="PTHR43537:SF5">
    <property type="entry name" value="UXU OPERON TRANSCRIPTIONAL REGULATOR"/>
    <property type="match status" value="1"/>
</dbReference>
<dbReference type="InterPro" id="IPR036390">
    <property type="entry name" value="WH_DNA-bd_sf"/>
</dbReference>
<accession>A0A2N3YF60</accession>
<evidence type="ECO:0000313" key="6">
    <source>
        <dbReference type="Proteomes" id="UP000233781"/>
    </source>
</evidence>
<dbReference type="Gene3D" id="1.20.120.530">
    <property type="entry name" value="GntR ligand-binding domain-like"/>
    <property type="match status" value="1"/>
</dbReference>
<evidence type="ECO:0000313" key="5">
    <source>
        <dbReference type="EMBL" id="PKW25497.1"/>
    </source>
</evidence>
<evidence type="ECO:0000256" key="3">
    <source>
        <dbReference type="ARBA" id="ARBA00023163"/>
    </source>
</evidence>
<keyword evidence="1" id="KW-0805">Transcription regulation</keyword>
<dbReference type="GO" id="GO:0003700">
    <property type="term" value="F:DNA-binding transcription factor activity"/>
    <property type="evidence" value="ECO:0007669"/>
    <property type="project" value="InterPro"/>
</dbReference>
<dbReference type="SMART" id="SM00895">
    <property type="entry name" value="FCD"/>
    <property type="match status" value="1"/>
</dbReference>
<dbReference type="SMART" id="SM00345">
    <property type="entry name" value="HTH_GNTR"/>
    <property type="match status" value="1"/>
</dbReference>
<keyword evidence="6" id="KW-1185">Reference proteome</keyword>
<dbReference type="SUPFAM" id="SSF48008">
    <property type="entry name" value="GntR ligand-binding domain-like"/>
    <property type="match status" value="1"/>
</dbReference>
<dbReference type="InterPro" id="IPR008920">
    <property type="entry name" value="TF_FadR/GntR_C"/>
</dbReference>
<evidence type="ECO:0000256" key="1">
    <source>
        <dbReference type="ARBA" id="ARBA00023015"/>
    </source>
</evidence>
<dbReference type="InterPro" id="IPR036388">
    <property type="entry name" value="WH-like_DNA-bd_sf"/>
</dbReference>
<dbReference type="Pfam" id="PF00392">
    <property type="entry name" value="GntR"/>
    <property type="match status" value="1"/>
</dbReference>
<dbReference type="OrthoDB" id="9816161at2"/>
<dbReference type="PROSITE" id="PS50949">
    <property type="entry name" value="HTH_GNTR"/>
    <property type="match status" value="1"/>
</dbReference>
<dbReference type="InterPro" id="IPR011711">
    <property type="entry name" value="GntR_C"/>
</dbReference>
<organism evidence="5 6">
    <name type="scientific">Phycicoccus duodecadis</name>
    <dbReference type="NCBI Taxonomy" id="173053"/>
    <lineage>
        <taxon>Bacteria</taxon>
        <taxon>Bacillati</taxon>
        <taxon>Actinomycetota</taxon>
        <taxon>Actinomycetes</taxon>
        <taxon>Micrococcales</taxon>
        <taxon>Intrasporangiaceae</taxon>
        <taxon>Phycicoccus</taxon>
    </lineage>
</organism>
<proteinExistence type="predicted"/>
<dbReference type="SUPFAM" id="SSF46785">
    <property type="entry name" value="Winged helix' DNA-binding domain"/>
    <property type="match status" value="1"/>
</dbReference>
<comment type="caution">
    <text evidence="5">The sequence shown here is derived from an EMBL/GenBank/DDBJ whole genome shotgun (WGS) entry which is preliminary data.</text>
</comment>
<dbReference type="Gene3D" id="1.10.10.10">
    <property type="entry name" value="Winged helix-like DNA-binding domain superfamily/Winged helix DNA-binding domain"/>
    <property type="match status" value="1"/>
</dbReference>
<dbReference type="PRINTS" id="PR00035">
    <property type="entry name" value="HTHGNTR"/>
</dbReference>
<keyword evidence="3" id="KW-0804">Transcription</keyword>
<dbReference type="GO" id="GO:0003677">
    <property type="term" value="F:DNA binding"/>
    <property type="evidence" value="ECO:0007669"/>
    <property type="project" value="UniProtKB-KW"/>
</dbReference>
<dbReference type="InterPro" id="IPR000524">
    <property type="entry name" value="Tscrpt_reg_HTH_GntR"/>
</dbReference>
<gene>
    <name evidence="5" type="ORF">ATL31_0289</name>
</gene>
<dbReference type="Proteomes" id="UP000233781">
    <property type="component" value="Unassembled WGS sequence"/>
</dbReference>
<name>A0A2N3YF60_9MICO</name>
<dbReference type="EMBL" id="PJNE01000001">
    <property type="protein sequence ID" value="PKW25497.1"/>
    <property type="molecule type" value="Genomic_DNA"/>
</dbReference>
<keyword evidence="2" id="KW-0238">DNA-binding</keyword>
<dbReference type="Pfam" id="PF07729">
    <property type="entry name" value="FCD"/>
    <property type="match status" value="1"/>
</dbReference>
<sequence length="208" mass="22835">MSTDTTVADGLRAAILRGDFAPNQRLVEAELCEQFDASRFTVRSALRDLAAQGLVELQRNRGARIREITLDEAIEITQVRMVVEGLVAARAAELATDEDAAELRRIGGDMREAVSAGEPLLYSELNARLHRKVREMAGHGTAQRIIEELRGQMVRHQFQLSLRPGRSAVSLRQHEQIIEAVIARDPAAAEAAMRGHIASVIDALLDAP</sequence>
<dbReference type="RefSeq" id="WP_101394202.1">
    <property type="nucleotide sequence ID" value="NZ_PJNE01000001.1"/>
</dbReference>